<comment type="caution">
    <text evidence="1">The sequence shown here is derived from an EMBL/GenBank/DDBJ whole genome shotgun (WGS) entry which is preliminary data.</text>
</comment>
<dbReference type="Proteomes" id="UP000321812">
    <property type="component" value="Unassembled WGS sequence"/>
</dbReference>
<accession>A0A562X8X5</accession>
<sequence>MSEYELIRIFRPLIIDGLTSVGIENVGVFMGYQPTKQGATDRAVYFHAVSDILKGYPKKSDFFDNDTGKMMHEEAQLIEATFQINTLVKFNETLSSTDLAYYVSAILQRDSTLQTLASFGIGLYHIGEIRKLYFKNFQDENEAETSFDIVLQYERKIINEVGVINSKKIILKGV</sequence>
<reference evidence="1 2" key="1">
    <citation type="submission" date="2019-07" db="EMBL/GenBank/DDBJ databases">
        <title>Rapid identification of Enteric Bacteria from Whole Genome Sequences (WGS) using Average Nucleotide Identity (ANI).</title>
        <authorList>
            <person name="Lane C."/>
        </authorList>
    </citation>
    <scope>NUCLEOTIDE SEQUENCE [LARGE SCALE GENOMIC DNA]</scope>
    <source>
        <strain evidence="1 2">D2411</strain>
    </source>
</reference>
<dbReference type="InterPro" id="IPR054447">
    <property type="entry name" value="Gp29-like"/>
</dbReference>
<organism evidence="1 2">
    <name type="scientific">Campylobacter hyointestinalis</name>
    <dbReference type="NCBI Taxonomy" id="198"/>
    <lineage>
        <taxon>Bacteria</taxon>
        <taxon>Pseudomonadati</taxon>
        <taxon>Campylobacterota</taxon>
        <taxon>Epsilonproteobacteria</taxon>
        <taxon>Campylobacterales</taxon>
        <taxon>Campylobacteraceae</taxon>
        <taxon>Campylobacter</taxon>
    </lineage>
</organism>
<gene>
    <name evidence="1" type="ORF">YZ82_08115</name>
</gene>
<evidence type="ECO:0000313" key="2">
    <source>
        <dbReference type="Proteomes" id="UP000321812"/>
    </source>
</evidence>
<dbReference type="AlphaFoldDB" id="A0A562X8X5"/>
<proteinExistence type="predicted"/>
<dbReference type="NCBIfam" id="NF047498">
    <property type="entry name" value="LIC_12616_fam"/>
    <property type="match status" value="1"/>
</dbReference>
<evidence type="ECO:0000313" key="1">
    <source>
        <dbReference type="EMBL" id="TWO17963.1"/>
    </source>
</evidence>
<protein>
    <submittedName>
        <fullName evidence="1">Uncharacterized protein</fullName>
    </submittedName>
</protein>
<dbReference type="Pfam" id="PF22756">
    <property type="entry name" value="E217_gp29"/>
    <property type="match status" value="1"/>
</dbReference>
<name>A0A562X8X5_CAMHY</name>
<dbReference type="EMBL" id="VOAP01000029">
    <property type="protein sequence ID" value="TWO17963.1"/>
    <property type="molecule type" value="Genomic_DNA"/>
</dbReference>
<dbReference type="RefSeq" id="WP_147497582.1">
    <property type="nucleotide sequence ID" value="NZ_VOAP01000029.1"/>
</dbReference>